<proteinExistence type="inferred from homology"/>
<sequence length="282" mass="30616">MTRLHGSRRSASGTSGIARGSVRRWTLLLVFACVIGLMHHPVRAQALAVRPPEQTRYVQRLDAKLPLSSTFIDDNGKPAHLGAYFGDRPVVLVLGYFHCPNLCSTLMDGVLQSLAAVGLPPHAYRVLGVSIDPSETPRLAASKKASYAPLLGNTGAELTLLTGTKPDIDALARSVGFEYVYDRQLQQYMHPAGFIVATQDGRISHYFMGVRFDPRDLRLALIDASSGHIGSPVDQLLLLCSHYDPVTGRYSAQIIAGVRAACLMVLAALLVLLWRATKRSAT</sequence>
<dbReference type="PROSITE" id="PS51352">
    <property type="entry name" value="THIOREDOXIN_2"/>
    <property type="match status" value="1"/>
</dbReference>
<dbReference type="Pfam" id="PF02630">
    <property type="entry name" value="SCO1-SenC"/>
    <property type="match status" value="1"/>
</dbReference>
<dbReference type="Gene3D" id="3.40.30.10">
    <property type="entry name" value="Glutaredoxin"/>
    <property type="match status" value="1"/>
</dbReference>
<organism evidence="5 6">
    <name type="scientific">Caballeronia calidae</name>
    <dbReference type="NCBI Taxonomy" id="1777139"/>
    <lineage>
        <taxon>Bacteria</taxon>
        <taxon>Pseudomonadati</taxon>
        <taxon>Pseudomonadota</taxon>
        <taxon>Betaproteobacteria</taxon>
        <taxon>Burkholderiales</taxon>
        <taxon>Burkholderiaceae</taxon>
        <taxon>Caballeronia</taxon>
    </lineage>
</organism>
<dbReference type="CDD" id="cd02968">
    <property type="entry name" value="SCO"/>
    <property type="match status" value="1"/>
</dbReference>
<keyword evidence="6" id="KW-1185">Reference proteome</keyword>
<evidence type="ECO:0000313" key="5">
    <source>
        <dbReference type="EMBL" id="SAK45466.1"/>
    </source>
</evidence>
<dbReference type="PANTHER" id="PTHR12151:SF8">
    <property type="entry name" value="THIOREDOXIN DOMAIN-CONTAINING PROTEIN"/>
    <property type="match status" value="1"/>
</dbReference>
<protein>
    <submittedName>
        <fullName evidence="5">Electron transport protein SCO1/SenC</fullName>
    </submittedName>
</protein>
<evidence type="ECO:0000313" key="6">
    <source>
        <dbReference type="Proteomes" id="UP000071859"/>
    </source>
</evidence>
<keyword evidence="3" id="KW-0472">Membrane</keyword>
<feature type="domain" description="Thioredoxin" evidence="4">
    <location>
        <begin position="59"/>
        <end position="227"/>
    </location>
</feature>
<dbReference type="EMBL" id="FCOX02000002">
    <property type="protein sequence ID" value="SAK45466.1"/>
    <property type="molecule type" value="Genomic_DNA"/>
</dbReference>
<evidence type="ECO:0000256" key="2">
    <source>
        <dbReference type="ARBA" id="ARBA00023008"/>
    </source>
</evidence>
<name>A0A157ZIZ9_9BURK</name>
<accession>A0A157ZIZ9</accession>
<dbReference type="AlphaFoldDB" id="A0A157ZIZ9"/>
<feature type="transmembrane region" description="Helical" evidence="3">
    <location>
        <begin position="250"/>
        <end position="274"/>
    </location>
</feature>
<dbReference type="InterPro" id="IPR013766">
    <property type="entry name" value="Thioredoxin_domain"/>
</dbReference>
<gene>
    <name evidence="5" type="ORF">AWB78_00615</name>
</gene>
<comment type="caution">
    <text evidence="5">The sequence shown here is derived from an EMBL/GenBank/DDBJ whole genome shotgun (WGS) entry which is preliminary data.</text>
</comment>
<dbReference type="SUPFAM" id="SSF52833">
    <property type="entry name" value="Thioredoxin-like"/>
    <property type="match status" value="1"/>
</dbReference>
<dbReference type="InterPro" id="IPR003782">
    <property type="entry name" value="SCO1/SenC"/>
</dbReference>
<evidence type="ECO:0000256" key="1">
    <source>
        <dbReference type="ARBA" id="ARBA00010996"/>
    </source>
</evidence>
<keyword evidence="3" id="KW-0812">Transmembrane</keyword>
<evidence type="ECO:0000256" key="3">
    <source>
        <dbReference type="SAM" id="Phobius"/>
    </source>
</evidence>
<comment type="similarity">
    <text evidence="1">Belongs to the SCO1/2 family.</text>
</comment>
<dbReference type="OrthoDB" id="9786756at2"/>
<dbReference type="Proteomes" id="UP000071859">
    <property type="component" value="Unassembled WGS sequence"/>
</dbReference>
<dbReference type="InterPro" id="IPR036249">
    <property type="entry name" value="Thioredoxin-like_sf"/>
</dbReference>
<keyword evidence="2" id="KW-0186">Copper</keyword>
<dbReference type="PANTHER" id="PTHR12151">
    <property type="entry name" value="ELECTRON TRANSPORT PROTIN SCO1/SENC FAMILY MEMBER"/>
    <property type="match status" value="1"/>
</dbReference>
<keyword evidence="3" id="KW-1133">Transmembrane helix</keyword>
<evidence type="ECO:0000259" key="4">
    <source>
        <dbReference type="PROSITE" id="PS51352"/>
    </source>
</evidence>
<dbReference type="RefSeq" id="WP_062602119.1">
    <property type="nucleotide sequence ID" value="NZ_FCOX02000002.1"/>
</dbReference>
<reference evidence="5" key="1">
    <citation type="submission" date="2016-01" db="EMBL/GenBank/DDBJ databases">
        <authorList>
            <person name="Peeters C."/>
        </authorList>
    </citation>
    <scope>NUCLEOTIDE SEQUENCE</scope>
    <source>
        <strain evidence="5">LMG 29321</strain>
    </source>
</reference>